<keyword evidence="3" id="KW-1185">Reference proteome</keyword>
<evidence type="ECO:0000313" key="2">
    <source>
        <dbReference type="EMBL" id="URI10486.1"/>
    </source>
</evidence>
<organism evidence="2 3">
    <name type="scientific">Aquincola tertiaricarbonis</name>
    <dbReference type="NCBI Taxonomy" id="391953"/>
    <lineage>
        <taxon>Bacteria</taxon>
        <taxon>Pseudomonadati</taxon>
        <taxon>Pseudomonadota</taxon>
        <taxon>Betaproteobacteria</taxon>
        <taxon>Burkholderiales</taxon>
        <taxon>Sphaerotilaceae</taxon>
        <taxon>Aquincola</taxon>
    </lineage>
</organism>
<sequence length="142" mass="15719">MLVRLMYASRASASIDQEELQSLLRQCKSANPRQGVTGVLCFSSGIFMQVLEGGRMAVNQLYNKIVSDPRHTDVVLLDYAEIRERRFAGWSMGQVNLQRLNPAILLKYSETATLDPYAVSGQASMALFEELVATASIMGERG</sequence>
<reference evidence="2" key="1">
    <citation type="submission" date="2022-05" db="EMBL/GenBank/DDBJ databases">
        <title>An RpoN-dependent PEP-CTERM gene is involved in floc formation of an Aquincola tertiaricarbonis strain.</title>
        <authorList>
            <person name="Qiu D."/>
            <person name="Xia M."/>
        </authorList>
    </citation>
    <scope>NUCLEOTIDE SEQUENCE</scope>
    <source>
        <strain evidence="2">RN12</strain>
    </source>
</reference>
<dbReference type="SMART" id="SM01034">
    <property type="entry name" value="BLUF"/>
    <property type="match status" value="1"/>
</dbReference>
<dbReference type="Proteomes" id="UP001056201">
    <property type="component" value="Chromosome 2"/>
</dbReference>
<name>A0ABY4SAV7_AQUTE</name>
<dbReference type="InterPro" id="IPR036046">
    <property type="entry name" value="Acylphosphatase-like_dom_sf"/>
</dbReference>
<evidence type="ECO:0000259" key="1">
    <source>
        <dbReference type="PROSITE" id="PS50925"/>
    </source>
</evidence>
<evidence type="ECO:0000313" key="3">
    <source>
        <dbReference type="Proteomes" id="UP001056201"/>
    </source>
</evidence>
<dbReference type="PROSITE" id="PS50925">
    <property type="entry name" value="BLUF"/>
    <property type="match status" value="1"/>
</dbReference>
<dbReference type="InterPro" id="IPR007024">
    <property type="entry name" value="BLUF_domain"/>
</dbReference>
<dbReference type="Gene3D" id="3.30.70.100">
    <property type="match status" value="1"/>
</dbReference>
<dbReference type="Pfam" id="PF04940">
    <property type="entry name" value="BLUF"/>
    <property type="match status" value="1"/>
</dbReference>
<gene>
    <name evidence="2" type="ORF">MW290_15875</name>
</gene>
<dbReference type="EMBL" id="CP097636">
    <property type="protein sequence ID" value="URI10486.1"/>
    <property type="molecule type" value="Genomic_DNA"/>
</dbReference>
<accession>A0ABY4SAV7</accession>
<dbReference type="RefSeq" id="WP_250198693.1">
    <property type="nucleotide sequence ID" value="NZ_CP097636.1"/>
</dbReference>
<protein>
    <submittedName>
        <fullName evidence="2">BLUF domain-containing protein</fullName>
    </submittedName>
</protein>
<proteinExistence type="predicted"/>
<feature type="domain" description="BLUF" evidence="1">
    <location>
        <begin position="2"/>
        <end position="93"/>
    </location>
</feature>
<dbReference type="SUPFAM" id="SSF54975">
    <property type="entry name" value="Acylphosphatase/BLUF domain-like"/>
    <property type="match status" value="1"/>
</dbReference>